<accession>A0A0C3CDP6</accession>
<protein>
    <submittedName>
        <fullName evidence="1">Uncharacterized protein</fullName>
    </submittedName>
</protein>
<reference evidence="1 2" key="1">
    <citation type="submission" date="2014-04" db="EMBL/GenBank/DDBJ databases">
        <authorList>
            <consortium name="DOE Joint Genome Institute"/>
            <person name="Kuo A."/>
            <person name="Gay G."/>
            <person name="Dore J."/>
            <person name="Kohler A."/>
            <person name="Nagy L.G."/>
            <person name="Floudas D."/>
            <person name="Copeland A."/>
            <person name="Barry K.W."/>
            <person name="Cichocki N."/>
            <person name="Veneault-Fourrey C."/>
            <person name="LaButti K."/>
            <person name="Lindquist E.A."/>
            <person name="Lipzen A."/>
            <person name="Lundell T."/>
            <person name="Morin E."/>
            <person name="Murat C."/>
            <person name="Sun H."/>
            <person name="Tunlid A."/>
            <person name="Henrissat B."/>
            <person name="Grigoriev I.V."/>
            <person name="Hibbett D.S."/>
            <person name="Martin F."/>
            <person name="Nordberg H.P."/>
            <person name="Cantor M.N."/>
            <person name="Hua S.X."/>
        </authorList>
    </citation>
    <scope>NUCLEOTIDE SEQUENCE [LARGE SCALE GENOMIC DNA]</scope>
    <source>
        <strain evidence="2">h7</strain>
    </source>
</reference>
<dbReference type="AlphaFoldDB" id="A0A0C3CDP6"/>
<dbReference type="EMBL" id="KN831770">
    <property type="protein sequence ID" value="KIM46905.1"/>
    <property type="molecule type" value="Genomic_DNA"/>
</dbReference>
<evidence type="ECO:0000313" key="2">
    <source>
        <dbReference type="Proteomes" id="UP000053424"/>
    </source>
</evidence>
<evidence type="ECO:0000313" key="1">
    <source>
        <dbReference type="EMBL" id="KIM46905.1"/>
    </source>
</evidence>
<keyword evidence="2" id="KW-1185">Reference proteome</keyword>
<organism evidence="1 2">
    <name type="scientific">Hebeloma cylindrosporum</name>
    <dbReference type="NCBI Taxonomy" id="76867"/>
    <lineage>
        <taxon>Eukaryota</taxon>
        <taxon>Fungi</taxon>
        <taxon>Dikarya</taxon>
        <taxon>Basidiomycota</taxon>
        <taxon>Agaricomycotina</taxon>
        <taxon>Agaricomycetes</taxon>
        <taxon>Agaricomycetidae</taxon>
        <taxon>Agaricales</taxon>
        <taxon>Agaricineae</taxon>
        <taxon>Hymenogastraceae</taxon>
        <taxon>Hebeloma</taxon>
    </lineage>
</organism>
<dbReference type="HOGENOM" id="CLU_1305005_0_0_1"/>
<gene>
    <name evidence="1" type="ORF">M413DRAFT_23234</name>
</gene>
<name>A0A0C3CDP6_HEBCY</name>
<sequence length="211" mass="23474">MRRSRPKFPLSGHFITTPIPVSASPTPSADPFVPVPGRFPHLHSMVFSRSQPTSQEFNGLESIFHGATPAKRSCKLLPSHPSKMNIHHSLMNIHHLRCGSRVLQAPPHPRDEGENARHFIPPSLTSVTLRHDQFHRRQTSIPTRIYLPTRLLMHATKLRMLAFYPSKINTPATLNAAVSNASGSPPSHDQPPHALKYLPCVETILHGAFSV</sequence>
<reference evidence="2" key="2">
    <citation type="submission" date="2015-01" db="EMBL/GenBank/DDBJ databases">
        <title>Evolutionary Origins and Diversification of the Mycorrhizal Mutualists.</title>
        <authorList>
            <consortium name="DOE Joint Genome Institute"/>
            <consortium name="Mycorrhizal Genomics Consortium"/>
            <person name="Kohler A."/>
            <person name="Kuo A."/>
            <person name="Nagy L.G."/>
            <person name="Floudas D."/>
            <person name="Copeland A."/>
            <person name="Barry K.W."/>
            <person name="Cichocki N."/>
            <person name="Veneault-Fourrey C."/>
            <person name="LaButti K."/>
            <person name="Lindquist E.A."/>
            <person name="Lipzen A."/>
            <person name="Lundell T."/>
            <person name="Morin E."/>
            <person name="Murat C."/>
            <person name="Riley R."/>
            <person name="Ohm R."/>
            <person name="Sun H."/>
            <person name="Tunlid A."/>
            <person name="Henrissat B."/>
            <person name="Grigoriev I.V."/>
            <person name="Hibbett D.S."/>
            <person name="Martin F."/>
        </authorList>
    </citation>
    <scope>NUCLEOTIDE SEQUENCE [LARGE SCALE GENOMIC DNA]</scope>
    <source>
        <strain evidence="2">h7</strain>
    </source>
</reference>
<dbReference type="Proteomes" id="UP000053424">
    <property type="component" value="Unassembled WGS sequence"/>
</dbReference>
<proteinExistence type="predicted"/>